<comment type="caution">
    <text evidence="7">The sequence shown here is derived from an EMBL/GenBank/DDBJ whole genome shotgun (WGS) entry which is preliminary data.</text>
</comment>
<comment type="subcellular location">
    <subcellularLocation>
        <location evidence="1">Membrane</location>
        <topology evidence="1">Multi-pass membrane protein</topology>
    </subcellularLocation>
</comment>
<keyword evidence="8" id="KW-1185">Reference proteome</keyword>
<keyword evidence="3 5" id="KW-1133">Transmembrane helix</keyword>
<dbReference type="NCBIfam" id="TIGR03057">
    <property type="entry name" value="xxxLxxG_by_4"/>
    <property type="match status" value="5"/>
</dbReference>
<dbReference type="Gene3D" id="3.40.1710.10">
    <property type="entry name" value="abc type-2 transporter like domain"/>
    <property type="match status" value="1"/>
</dbReference>
<evidence type="ECO:0000256" key="3">
    <source>
        <dbReference type="ARBA" id="ARBA00022989"/>
    </source>
</evidence>
<evidence type="ECO:0000256" key="1">
    <source>
        <dbReference type="ARBA" id="ARBA00004141"/>
    </source>
</evidence>
<dbReference type="InterPro" id="IPR013525">
    <property type="entry name" value="ABC2_TM"/>
</dbReference>
<dbReference type="OrthoDB" id="9811483at2"/>
<evidence type="ECO:0000313" key="8">
    <source>
        <dbReference type="Proteomes" id="UP000282076"/>
    </source>
</evidence>
<organism evidence="7 8">
    <name type="scientific">Cohnella endophytica</name>
    <dbReference type="NCBI Taxonomy" id="2419778"/>
    <lineage>
        <taxon>Bacteria</taxon>
        <taxon>Bacillati</taxon>
        <taxon>Bacillota</taxon>
        <taxon>Bacilli</taxon>
        <taxon>Bacillales</taxon>
        <taxon>Paenibacillaceae</taxon>
        <taxon>Cohnella</taxon>
    </lineage>
</organism>
<protein>
    <submittedName>
        <fullName evidence="7">YhgE/Pip domain-containing protein</fullName>
    </submittedName>
</protein>
<dbReference type="InterPro" id="IPR017501">
    <property type="entry name" value="Phage_infect_YhgE_C"/>
</dbReference>
<feature type="domain" description="ABC-2 type transporter transmembrane" evidence="6">
    <location>
        <begin position="26"/>
        <end position="160"/>
    </location>
</feature>
<accession>A0A494YBM0</accession>
<dbReference type="NCBIfam" id="TIGR03061">
    <property type="entry name" value="pip_yhgE_Nterm"/>
    <property type="match status" value="1"/>
</dbReference>
<feature type="domain" description="ABC-2 type transporter transmembrane" evidence="6">
    <location>
        <begin position="483"/>
        <end position="706"/>
    </location>
</feature>
<evidence type="ECO:0000313" key="7">
    <source>
        <dbReference type="EMBL" id="RKP58056.1"/>
    </source>
</evidence>
<gene>
    <name evidence="7" type="ORF">D7Z26_00695</name>
</gene>
<feature type="transmembrane region" description="Helical" evidence="5">
    <location>
        <begin position="602"/>
        <end position="626"/>
    </location>
</feature>
<dbReference type="AlphaFoldDB" id="A0A494YBM0"/>
<evidence type="ECO:0000256" key="4">
    <source>
        <dbReference type="ARBA" id="ARBA00023136"/>
    </source>
</evidence>
<dbReference type="NCBIfam" id="TIGR03062">
    <property type="entry name" value="pip_yhgE_Cterm"/>
    <property type="match status" value="1"/>
</dbReference>
<reference evidence="7 8" key="1">
    <citation type="submission" date="2018-10" db="EMBL/GenBank/DDBJ databases">
        <title>Cohnella sp. M2MS4P-1, whole genome shotgun sequence.</title>
        <authorList>
            <person name="Tuo L."/>
        </authorList>
    </citation>
    <scope>NUCLEOTIDE SEQUENCE [LARGE SCALE GENOMIC DNA]</scope>
    <source>
        <strain evidence="7 8">M2MS4P-1</strain>
    </source>
</reference>
<dbReference type="Proteomes" id="UP000282076">
    <property type="component" value="Unassembled WGS sequence"/>
</dbReference>
<feature type="transmembrane region" description="Helical" evidence="5">
    <location>
        <begin position="633"/>
        <end position="652"/>
    </location>
</feature>
<feature type="transmembrane region" description="Helical" evidence="5">
    <location>
        <begin position="574"/>
        <end position="596"/>
    </location>
</feature>
<dbReference type="InterPro" id="IPR017500">
    <property type="entry name" value="Phage_infect_YhgE_N"/>
</dbReference>
<dbReference type="InterPro" id="IPR051328">
    <property type="entry name" value="T7SS_ABC-Transporter"/>
</dbReference>
<dbReference type="PANTHER" id="PTHR43077:SF5">
    <property type="entry name" value="PHAGE INFECTION PROTEIN"/>
    <property type="match status" value="1"/>
</dbReference>
<dbReference type="RefSeq" id="WP_120973801.1">
    <property type="nucleotide sequence ID" value="NZ_RBZM01000001.1"/>
</dbReference>
<dbReference type="GO" id="GO:0016020">
    <property type="term" value="C:membrane"/>
    <property type="evidence" value="ECO:0007669"/>
    <property type="project" value="UniProtKB-SubCell"/>
</dbReference>
<dbReference type="GO" id="GO:0140359">
    <property type="term" value="F:ABC-type transporter activity"/>
    <property type="evidence" value="ECO:0007669"/>
    <property type="project" value="InterPro"/>
</dbReference>
<evidence type="ECO:0000256" key="5">
    <source>
        <dbReference type="SAM" id="Phobius"/>
    </source>
</evidence>
<keyword evidence="4 5" id="KW-0472">Membrane</keyword>
<evidence type="ECO:0000259" key="6">
    <source>
        <dbReference type="Pfam" id="PF12698"/>
    </source>
</evidence>
<feature type="transmembrane region" description="Helical" evidence="5">
    <location>
        <begin position="694"/>
        <end position="711"/>
    </location>
</feature>
<dbReference type="Gene3D" id="1.10.287.950">
    <property type="entry name" value="Methyl-accepting chemotaxis protein"/>
    <property type="match status" value="1"/>
</dbReference>
<feature type="transmembrane region" description="Helical" evidence="5">
    <location>
        <begin position="528"/>
        <end position="553"/>
    </location>
</feature>
<proteinExistence type="predicted"/>
<dbReference type="InterPro" id="IPR023908">
    <property type="entry name" value="xxxLxxG_rpt"/>
</dbReference>
<evidence type="ECO:0000256" key="2">
    <source>
        <dbReference type="ARBA" id="ARBA00022692"/>
    </source>
</evidence>
<name>A0A494YBM0_9BACL</name>
<dbReference type="EMBL" id="RBZM01000001">
    <property type="protein sequence ID" value="RKP58056.1"/>
    <property type="molecule type" value="Genomic_DNA"/>
</dbReference>
<sequence>MKSLRIFKQSFANFIRRPMMVLSFVAVAFVPILYCGFLIRGTWNPYGQLNELPVAIVNLDKGTISQGKTMNVGQDFIQELKNNASFDWNFVSESEAEQGMKGNHYYASITIPPNFSEKVASLSSDRPQQAEMEFESNSYYNFVAGQISENATKELRERLSHNLTEAYSRSIYAQFESLSGGLSAASEGATQLHTGAIRLDDGLKQLAMNMSVLAAGTGQLNSKTGSLVNGADKLSDGASQLGSGASELAAGARKLSDAGNKLEIGASTAERGAAALKKGIESAKDGADRMTSGIQSAATGSKQLKEGLSASISGIEALTDGSGKVAKGLQQAMDANKELADNPQLKELLAASQAVSTSANDLLAAQKKLLAGSQGLDAGQQNLMDGSRNLSGAHAQLLQGATELQAGQKQLSDGIKTYNANFSSLVTGSDKLAQGGKQVNSGAKQLSGGLRQMADGIASASSGAAKLDSGAKQLSEGAVQLANGSGELDDKLGEAASSTSKLQANDEMIKMLAQPVAIKTIDERKVTIYGFGIAPYFISMALFAGALVFTTIVSARQSLVEGAGGFPLFFTKMLTFGLLSLAQSLIVVIILVYALGVKVQSVPLFFIYTAIVGLTFMFVVQAIVTWLDLPGRFVVLLLMIFQLTSSAGTFPLELLPGWAKAMNPLFPMTYSIRGFRDVISSGDFGHMWLQAARLGAYLIVFLLLTLVYFLSKGKKTDEEQLMPVKV</sequence>
<keyword evidence="2 5" id="KW-0812">Transmembrane</keyword>
<dbReference type="Pfam" id="PF12698">
    <property type="entry name" value="ABC2_membrane_3"/>
    <property type="match status" value="2"/>
</dbReference>
<dbReference type="PANTHER" id="PTHR43077">
    <property type="entry name" value="TRANSPORT PERMEASE YVFS-RELATED"/>
    <property type="match status" value="1"/>
</dbReference>
<feature type="transmembrane region" description="Helical" evidence="5">
    <location>
        <begin position="21"/>
        <end position="43"/>
    </location>
</feature>